<dbReference type="PANTHER" id="PTHR40254:SF1">
    <property type="entry name" value="BLR0577 PROTEIN"/>
    <property type="match status" value="1"/>
</dbReference>
<keyword evidence="3" id="KW-1185">Reference proteome</keyword>
<dbReference type="Pfam" id="PF13454">
    <property type="entry name" value="NAD_binding_9"/>
    <property type="match status" value="1"/>
</dbReference>
<sequence>MRVNHLAIIGFGPRGLNVLDRIIENVINDGIQDPIHLHIINPGNPGQGSHPAEQPAHLLVNTVSSQITLFAGNSQALKAGGESFIQWAKTAGYRRDNDSFTQHGVGAELTDMAYLPRSLLGEYLADYYQRLLKLLPQNITITEYRQVAVNLTKDERFTVTLQDGKSIACDFVFLTTGHGYRKPTHGDNHFSAFCERHRDRNPLLAYHASPYPVKRLDALSAKCRVLIQGFGLTAHDAISALTLGRGGRYIESGDGLEYIASGREPEIVLSSRQCLPFAARGINQKGLTGRHIGQFLTPAVVEAIAASNLAERNSKQIDFQSQILPLLIKEMAYAWQCALTQIRLDPHTFSADKHVVAQIEQVLWPLRNRTFDDYPAWCAFFLESVNHDLQQAKLGNMNSPLKAATDVLRDVREALRRAVEWSGLTPESHRYFIESFNPIINRISFGPPLRRNQELLALFAAGVVTLGGGPATRIVCDESQSRFVLHGQFTQQNYQRPVDAIVIARLDAYSPLTDGSELNRNLLKNGIITPYMNGDYHPGGMAVDKALHPINARGVADENLWAIGFPVEGAHYYTHALPRPHLPSRQFEDANISVKSCLSRLVRQASSRTTTVEASA</sequence>
<dbReference type="SUPFAM" id="SSF51971">
    <property type="entry name" value="Nucleotide-binding domain"/>
    <property type="match status" value="1"/>
</dbReference>
<evidence type="ECO:0000313" key="3">
    <source>
        <dbReference type="Proteomes" id="UP001288620"/>
    </source>
</evidence>
<evidence type="ECO:0000313" key="2">
    <source>
        <dbReference type="EMBL" id="MDZ7278040.1"/>
    </source>
</evidence>
<protein>
    <submittedName>
        <fullName evidence="2">FAD/NAD(P)-binding protein</fullName>
    </submittedName>
</protein>
<dbReference type="InterPro" id="IPR038732">
    <property type="entry name" value="HpyO/CreE_NAD-binding"/>
</dbReference>
<dbReference type="Gene3D" id="3.50.50.60">
    <property type="entry name" value="FAD/NAD(P)-binding domain"/>
    <property type="match status" value="1"/>
</dbReference>
<name>A0ABU5LDL5_9GAMM</name>
<comment type="caution">
    <text evidence="2">The sequence shown here is derived from an EMBL/GenBank/DDBJ whole genome shotgun (WGS) entry which is preliminary data.</text>
</comment>
<dbReference type="Proteomes" id="UP001288620">
    <property type="component" value="Unassembled WGS sequence"/>
</dbReference>
<dbReference type="InterPro" id="IPR036188">
    <property type="entry name" value="FAD/NAD-bd_sf"/>
</dbReference>
<dbReference type="EMBL" id="JAOBTT010000001">
    <property type="protein sequence ID" value="MDZ7278040.1"/>
    <property type="molecule type" value="Genomic_DNA"/>
</dbReference>
<dbReference type="RefSeq" id="WP_322542064.1">
    <property type="nucleotide sequence ID" value="NZ_JAOBTT010000001.1"/>
</dbReference>
<proteinExistence type="predicted"/>
<dbReference type="PANTHER" id="PTHR40254">
    <property type="entry name" value="BLR0577 PROTEIN"/>
    <property type="match status" value="1"/>
</dbReference>
<reference evidence="3" key="1">
    <citation type="submission" date="2023-07" db="EMBL/GenBank/DDBJ databases">
        <title>Structural and functional analysis of rice phyllospheric bacteria for their antimicrobial properties and defense elicitation against blast disease.</title>
        <authorList>
            <person name="Sahu K.P."/>
            <person name="Asharani P."/>
            <person name="Kumar M."/>
            <person name="Reddy B."/>
            <person name="Kumar A."/>
        </authorList>
    </citation>
    <scope>NUCLEOTIDE SEQUENCE [LARGE SCALE GENOMIC DNA]</scope>
    <source>
        <strain evidence="3">OsEp_Plm_30P10</strain>
    </source>
</reference>
<dbReference type="InterPro" id="IPR052189">
    <property type="entry name" value="L-asp_N-monooxygenase_NS-form"/>
</dbReference>
<organism evidence="2 3">
    <name type="scientific">Pantoea eucrina</name>
    <dbReference type="NCBI Taxonomy" id="472693"/>
    <lineage>
        <taxon>Bacteria</taxon>
        <taxon>Pseudomonadati</taxon>
        <taxon>Pseudomonadota</taxon>
        <taxon>Gammaproteobacteria</taxon>
        <taxon>Enterobacterales</taxon>
        <taxon>Erwiniaceae</taxon>
        <taxon>Pantoea</taxon>
    </lineage>
</organism>
<accession>A0ABU5LDL5</accession>
<gene>
    <name evidence="2" type="ORF">N4G40_07095</name>
</gene>
<evidence type="ECO:0000259" key="1">
    <source>
        <dbReference type="Pfam" id="PF13454"/>
    </source>
</evidence>
<feature type="domain" description="FAD-dependent urate hydroxylase HpyO/Asp monooxygenase CreE-like FAD/NAD(P)-binding" evidence="1">
    <location>
        <begin position="7"/>
        <end position="178"/>
    </location>
</feature>